<protein>
    <submittedName>
        <fullName evidence="2">Uncharacterized protein</fullName>
    </submittedName>
</protein>
<dbReference type="EMBL" id="KZ999432">
    <property type="protein sequence ID" value="RKO85077.1"/>
    <property type="molecule type" value="Genomic_DNA"/>
</dbReference>
<keyword evidence="3" id="KW-1185">Reference proteome</keyword>
<feature type="region of interest" description="Disordered" evidence="1">
    <location>
        <begin position="183"/>
        <end position="211"/>
    </location>
</feature>
<accession>A0A4V1IQ25</accession>
<evidence type="ECO:0000313" key="2">
    <source>
        <dbReference type="EMBL" id="RKO85077.1"/>
    </source>
</evidence>
<dbReference type="AlphaFoldDB" id="A0A4V1IQ25"/>
<evidence type="ECO:0000256" key="1">
    <source>
        <dbReference type="SAM" id="MobiDB-lite"/>
    </source>
</evidence>
<name>A0A4V1IQ25_9FUNG</name>
<feature type="compositionally biased region" description="Basic residues" evidence="1">
    <location>
        <begin position="27"/>
        <end position="39"/>
    </location>
</feature>
<feature type="region of interest" description="Disordered" evidence="1">
    <location>
        <begin position="1"/>
        <end position="102"/>
    </location>
</feature>
<organism evidence="2 3">
    <name type="scientific">Blyttiomyces helicus</name>
    <dbReference type="NCBI Taxonomy" id="388810"/>
    <lineage>
        <taxon>Eukaryota</taxon>
        <taxon>Fungi</taxon>
        <taxon>Fungi incertae sedis</taxon>
        <taxon>Chytridiomycota</taxon>
        <taxon>Chytridiomycota incertae sedis</taxon>
        <taxon>Chytridiomycetes</taxon>
        <taxon>Chytridiomycetes incertae sedis</taxon>
        <taxon>Blyttiomyces</taxon>
    </lineage>
</organism>
<proteinExistence type="predicted"/>
<feature type="compositionally biased region" description="Basic and acidic residues" evidence="1">
    <location>
        <begin position="75"/>
        <end position="93"/>
    </location>
</feature>
<reference evidence="3" key="1">
    <citation type="journal article" date="2018" name="Nat. Microbiol.">
        <title>Leveraging single-cell genomics to expand the fungal tree of life.</title>
        <authorList>
            <person name="Ahrendt S.R."/>
            <person name="Quandt C.A."/>
            <person name="Ciobanu D."/>
            <person name="Clum A."/>
            <person name="Salamov A."/>
            <person name="Andreopoulos B."/>
            <person name="Cheng J.F."/>
            <person name="Woyke T."/>
            <person name="Pelin A."/>
            <person name="Henrissat B."/>
            <person name="Reynolds N.K."/>
            <person name="Benny G.L."/>
            <person name="Smith M.E."/>
            <person name="James T.Y."/>
            <person name="Grigoriev I.V."/>
        </authorList>
    </citation>
    <scope>NUCLEOTIDE SEQUENCE [LARGE SCALE GENOMIC DNA]</scope>
</reference>
<sequence length="238" mass="26478">MGQRRRSKVGGWDGMGWRGPGVASRARLNHVRSMKRTKKPGGLSVEEPDRRGNAAPIVTKDARKEGRGRRKSGKQRTEKRPRKGSDAAGRDTEAEVPMGAAKRPVVKNGVAGARELTEREGCQVKRAVNQLPYARRRGEASFSPYLEHRIITSNILQRAIESRKQSEGGSWCCQLVIPKISKLPPQEPMPTETDSEDAGVAVKPRKSPTPVHLNRLLASLQLTEEMQNTNKHDKKIQR</sequence>
<dbReference type="Proteomes" id="UP000269721">
    <property type="component" value="Unassembled WGS sequence"/>
</dbReference>
<gene>
    <name evidence="2" type="ORF">BDK51DRAFT_32584</name>
</gene>
<evidence type="ECO:0000313" key="3">
    <source>
        <dbReference type="Proteomes" id="UP000269721"/>
    </source>
</evidence>